<proteinExistence type="predicted"/>
<sequence>MYPYYDYRMQYRQNEKLVRDLQRAINGEYSAVQCYERLAILAKSAQEKKQIQEIRQDEARHLREFSQFYRQLTGRQPTPKLSEECPENYRRGLEFAFRDEQETVDFYLDIAEESQDPAIQRAFRRAAADEQQHAVWFLYYLTGQGRQS</sequence>
<dbReference type="CDD" id="cd00657">
    <property type="entry name" value="Ferritin_like"/>
    <property type="match status" value="1"/>
</dbReference>
<dbReference type="EMBL" id="SLVV01000006">
    <property type="protein sequence ID" value="TCN24945.1"/>
    <property type="molecule type" value="Genomic_DNA"/>
</dbReference>
<dbReference type="Pfam" id="PF02915">
    <property type="entry name" value="Rubrerythrin"/>
    <property type="match status" value="1"/>
</dbReference>
<dbReference type="InterPro" id="IPR003251">
    <property type="entry name" value="Rr_diiron-bd_dom"/>
</dbReference>
<dbReference type="AlphaFoldDB" id="A0A4R2BET2"/>
<gene>
    <name evidence="2" type="ORF">EV146_106146</name>
</gene>
<dbReference type="RefSeq" id="WP_132006189.1">
    <property type="nucleotide sequence ID" value="NZ_JABUHM010000004.1"/>
</dbReference>
<dbReference type="SUPFAM" id="SSF47240">
    <property type="entry name" value="Ferritin-like"/>
    <property type="match status" value="1"/>
</dbReference>
<evidence type="ECO:0000313" key="3">
    <source>
        <dbReference type="Proteomes" id="UP000295689"/>
    </source>
</evidence>
<organism evidence="2 3">
    <name type="scientific">Mesobacillus foraminis</name>
    <dbReference type="NCBI Taxonomy" id="279826"/>
    <lineage>
        <taxon>Bacteria</taxon>
        <taxon>Bacillati</taxon>
        <taxon>Bacillota</taxon>
        <taxon>Bacilli</taxon>
        <taxon>Bacillales</taxon>
        <taxon>Bacillaceae</taxon>
        <taxon>Mesobacillus</taxon>
    </lineage>
</organism>
<dbReference type="InterPro" id="IPR009078">
    <property type="entry name" value="Ferritin-like_SF"/>
</dbReference>
<dbReference type="GO" id="GO:0016491">
    <property type="term" value="F:oxidoreductase activity"/>
    <property type="evidence" value="ECO:0007669"/>
    <property type="project" value="InterPro"/>
</dbReference>
<dbReference type="Proteomes" id="UP000295689">
    <property type="component" value="Unassembled WGS sequence"/>
</dbReference>
<reference evidence="2 3" key="1">
    <citation type="journal article" date="2015" name="Stand. Genomic Sci.">
        <title>Genomic Encyclopedia of Bacterial and Archaeal Type Strains, Phase III: the genomes of soil and plant-associated and newly described type strains.</title>
        <authorList>
            <person name="Whitman W.B."/>
            <person name="Woyke T."/>
            <person name="Klenk H.P."/>
            <person name="Zhou Y."/>
            <person name="Lilburn T.G."/>
            <person name="Beck B.J."/>
            <person name="De Vos P."/>
            <person name="Vandamme P."/>
            <person name="Eisen J.A."/>
            <person name="Garrity G."/>
            <person name="Hugenholtz P."/>
            <person name="Kyrpides N.C."/>
        </authorList>
    </citation>
    <scope>NUCLEOTIDE SEQUENCE [LARGE SCALE GENOMIC DNA]</scope>
    <source>
        <strain evidence="2 3">CV53</strain>
    </source>
</reference>
<evidence type="ECO:0000259" key="1">
    <source>
        <dbReference type="Pfam" id="PF02915"/>
    </source>
</evidence>
<evidence type="ECO:0000313" key="2">
    <source>
        <dbReference type="EMBL" id="TCN24945.1"/>
    </source>
</evidence>
<name>A0A4R2BET2_9BACI</name>
<keyword evidence="3" id="KW-1185">Reference proteome</keyword>
<protein>
    <submittedName>
        <fullName evidence="2">Rubrerythrin</fullName>
    </submittedName>
</protein>
<dbReference type="InterPro" id="IPR012347">
    <property type="entry name" value="Ferritin-like"/>
</dbReference>
<comment type="caution">
    <text evidence="2">The sequence shown here is derived from an EMBL/GenBank/DDBJ whole genome shotgun (WGS) entry which is preliminary data.</text>
</comment>
<dbReference type="Gene3D" id="1.20.1260.10">
    <property type="match status" value="1"/>
</dbReference>
<feature type="domain" description="Rubrerythrin diiron-binding" evidence="1">
    <location>
        <begin position="21"/>
        <end position="135"/>
    </location>
</feature>
<dbReference type="GO" id="GO:0046872">
    <property type="term" value="F:metal ion binding"/>
    <property type="evidence" value="ECO:0007669"/>
    <property type="project" value="InterPro"/>
</dbReference>
<accession>A0A4R2BET2</accession>